<gene>
    <name evidence="1" type="ORF">RHMOL_Rhmol03G0273200</name>
</gene>
<proteinExistence type="predicted"/>
<name>A0ACC0PKP5_RHOML</name>
<reference evidence="1" key="1">
    <citation type="submission" date="2022-02" db="EMBL/GenBank/DDBJ databases">
        <title>Plant Genome Project.</title>
        <authorList>
            <person name="Zhang R.-G."/>
        </authorList>
    </citation>
    <scope>NUCLEOTIDE SEQUENCE</scope>
    <source>
        <strain evidence="1">AT1</strain>
    </source>
</reference>
<organism evidence="1 2">
    <name type="scientific">Rhododendron molle</name>
    <name type="common">Chinese azalea</name>
    <name type="synonym">Azalea mollis</name>
    <dbReference type="NCBI Taxonomy" id="49168"/>
    <lineage>
        <taxon>Eukaryota</taxon>
        <taxon>Viridiplantae</taxon>
        <taxon>Streptophyta</taxon>
        <taxon>Embryophyta</taxon>
        <taxon>Tracheophyta</taxon>
        <taxon>Spermatophyta</taxon>
        <taxon>Magnoliopsida</taxon>
        <taxon>eudicotyledons</taxon>
        <taxon>Gunneridae</taxon>
        <taxon>Pentapetalae</taxon>
        <taxon>asterids</taxon>
        <taxon>Ericales</taxon>
        <taxon>Ericaceae</taxon>
        <taxon>Ericoideae</taxon>
        <taxon>Rhodoreae</taxon>
        <taxon>Rhododendron</taxon>
    </lineage>
</organism>
<evidence type="ECO:0000313" key="2">
    <source>
        <dbReference type="Proteomes" id="UP001062846"/>
    </source>
</evidence>
<protein>
    <submittedName>
        <fullName evidence="1">Uncharacterized protein</fullName>
    </submittedName>
</protein>
<accession>A0ACC0PKP5</accession>
<dbReference type="Proteomes" id="UP001062846">
    <property type="component" value="Chromosome 3"/>
</dbReference>
<evidence type="ECO:0000313" key="1">
    <source>
        <dbReference type="EMBL" id="KAI8565607.1"/>
    </source>
</evidence>
<sequence>MEFFQSSLLKRNGNAKTIRVVLCWALFGRIWPLLWSKSSPGWRQRKEQLQGQFFSAET</sequence>
<comment type="caution">
    <text evidence="1">The sequence shown here is derived from an EMBL/GenBank/DDBJ whole genome shotgun (WGS) entry which is preliminary data.</text>
</comment>
<dbReference type="EMBL" id="CM046390">
    <property type="protein sequence ID" value="KAI8565607.1"/>
    <property type="molecule type" value="Genomic_DNA"/>
</dbReference>
<keyword evidence="2" id="KW-1185">Reference proteome</keyword>